<name>A0A5N0UJS5_9PSEU</name>
<organism evidence="5 6">
    <name type="scientific">Amycolatopsis acidicola</name>
    <dbReference type="NCBI Taxonomy" id="2596893"/>
    <lineage>
        <taxon>Bacteria</taxon>
        <taxon>Bacillati</taxon>
        <taxon>Actinomycetota</taxon>
        <taxon>Actinomycetes</taxon>
        <taxon>Pseudonocardiales</taxon>
        <taxon>Pseudonocardiaceae</taxon>
        <taxon>Amycolatopsis</taxon>
    </lineage>
</organism>
<feature type="domain" description="HTH hxlR-type" evidence="4">
    <location>
        <begin position="7"/>
        <end position="104"/>
    </location>
</feature>
<protein>
    <submittedName>
        <fullName evidence="5">Helix-turn-helix transcriptional regulator</fullName>
    </submittedName>
</protein>
<dbReference type="InterPro" id="IPR002577">
    <property type="entry name" value="HTH_HxlR"/>
</dbReference>
<proteinExistence type="predicted"/>
<dbReference type="GO" id="GO:0003677">
    <property type="term" value="F:DNA binding"/>
    <property type="evidence" value="ECO:0007669"/>
    <property type="project" value="UniProtKB-KW"/>
</dbReference>
<keyword evidence="1" id="KW-0805">Transcription regulation</keyword>
<dbReference type="RefSeq" id="WP_144762494.1">
    <property type="nucleotide sequence ID" value="NZ_VMNW02000174.1"/>
</dbReference>
<dbReference type="Gene3D" id="1.10.10.10">
    <property type="entry name" value="Winged helix-like DNA-binding domain superfamily/Winged helix DNA-binding domain"/>
    <property type="match status" value="1"/>
</dbReference>
<keyword evidence="2" id="KW-0238">DNA-binding</keyword>
<dbReference type="PANTHER" id="PTHR33204:SF18">
    <property type="entry name" value="TRANSCRIPTIONAL REGULATORY PROTEIN"/>
    <property type="match status" value="1"/>
</dbReference>
<evidence type="ECO:0000313" key="5">
    <source>
        <dbReference type="EMBL" id="KAA9148181.1"/>
    </source>
</evidence>
<gene>
    <name evidence="5" type="ORF">FPZ12_045030</name>
</gene>
<sequence length="144" mass="16071">MSVSRGTQGRELFALLGERWNYAILREIFYGASRFGPLQRALGIAPNMLTSRLSRLVELGLLDKVPYRDDKPWCDYSLSESARAIVPAWMVLAQWAEANLPDGDRAERAIRHTACGQTTHPVLNCDACGKPMEAREITPAEPEV</sequence>
<dbReference type="InterPro" id="IPR011991">
    <property type="entry name" value="ArsR-like_HTH"/>
</dbReference>
<dbReference type="Pfam" id="PF01638">
    <property type="entry name" value="HxlR"/>
    <property type="match status" value="1"/>
</dbReference>
<dbReference type="SUPFAM" id="SSF46785">
    <property type="entry name" value="Winged helix' DNA-binding domain"/>
    <property type="match status" value="1"/>
</dbReference>
<dbReference type="Proteomes" id="UP000319769">
    <property type="component" value="Unassembled WGS sequence"/>
</dbReference>
<dbReference type="InterPro" id="IPR036388">
    <property type="entry name" value="WH-like_DNA-bd_sf"/>
</dbReference>
<accession>A0A5N0UJS5</accession>
<evidence type="ECO:0000256" key="1">
    <source>
        <dbReference type="ARBA" id="ARBA00023015"/>
    </source>
</evidence>
<evidence type="ECO:0000259" key="4">
    <source>
        <dbReference type="PROSITE" id="PS51118"/>
    </source>
</evidence>
<keyword evidence="6" id="KW-1185">Reference proteome</keyword>
<dbReference type="PROSITE" id="PS51118">
    <property type="entry name" value="HTH_HXLR"/>
    <property type="match status" value="1"/>
</dbReference>
<dbReference type="AlphaFoldDB" id="A0A5N0UJS5"/>
<dbReference type="PANTHER" id="PTHR33204">
    <property type="entry name" value="TRANSCRIPTIONAL REGULATOR, MARR FAMILY"/>
    <property type="match status" value="1"/>
</dbReference>
<comment type="caution">
    <text evidence="5">The sequence shown here is derived from an EMBL/GenBank/DDBJ whole genome shotgun (WGS) entry which is preliminary data.</text>
</comment>
<evidence type="ECO:0000256" key="2">
    <source>
        <dbReference type="ARBA" id="ARBA00023125"/>
    </source>
</evidence>
<evidence type="ECO:0000256" key="3">
    <source>
        <dbReference type="ARBA" id="ARBA00023163"/>
    </source>
</evidence>
<dbReference type="OrthoDB" id="5181972at2"/>
<reference evidence="5" key="1">
    <citation type="submission" date="2019-09" db="EMBL/GenBank/DDBJ databases">
        <authorList>
            <person name="Teo W.F.A."/>
            <person name="Duangmal K."/>
        </authorList>
    </citation>
    <scope>NUCLEOTIDE SEQUENCE [LARGE SCALE GENOMIC DNA]</scope>
    <source>
        <strain evidence="5">K81G1</strain>
    </source>
</reference>
<keyword evidence="3" id="KW-0804">Transcription</keyword>
<dbReference type="InterPro" id="IPR036390">
    <property type="entry name" value="WH_DNA-bd_sf"/>
</dbReference>
<dbReference type="EMBL" id="VMNW02000174">
    <property type="protein sequence ID" value="KAA9148181.1"/>
    <property type="molecule type" value="Genomic_DNA"/>
</dbReference>
<evidence type="ECO:0000313" key="6">
    <source>
        <dbReference type="Proteomes" id="UP000319769"/>
    </source>
</evidence>
<dbReference type="CDD" id="cd00090">
    <property type="entry name" value="HTH_ARSR"/>
    <property type="match status" value="1"/>
</dbReference>